<dbReference type="Gene3D" id="3.30.70.270">
    <property type="match status" value="1"/>
</dbReference>
<feature type="transmembrane region" description="Helical" evidence="1">
    <location>
        <begin position="171"/>
        <end position="190"/>
    </location>
</feature>
<keyword evidence="5" id="KW-1185">Reference proteome</keyword>
<dbReference type="SMART" id="SM00052">
    <property type="entry name" value="EAL"/>
    <property type="match status" value="1"/>
</dbReference>
<dbReference type="Pfam" id="PF00990">
    <property type="entry name" value="GGDEF"/>
    <property type="match status" value="1"/>
</dbReference>
<dbReference type="InterPro" id="IPR052155">
    <property type="entry name" value="Biofilm_reg_signaling"/>
</dbReference>
<dbReference type="InterPro" id="IPR000160">
    <property type="entry name" value="GGDEF_dom"/>
</dbReference>
<dbReference type="CDD" id="cd01949">
    <property type="entry name" value="GGDEF"/>
    <property type="match status" value="1"/>
</dbReference>
<gene>
    <name evidence="4" type="ORF">F6X51_01105</name>
</gene>
<dbReference type="AlphaFoldDB" id="A0A6N6MZV7"/>
<dbReference type="InterPro" id="IPR043128">
    <property type="entry name" value="Rev_trsase/Diguanyl_cyclase"/>
</dbReference>
<keyword evidence="1" id="KW-0472">Membrane</keyword>
<dbReference type="InterPro" id="IPR001633">
    <property type="entry name" value="EAL_dom"/>
</dbReference>
<dbReference type="SUPFAM" id="SSF141868">
    <property type="entry name" value="EAL domain-like"/>
    <property type="match status" value="1"/>
</dbReference>
<protein>
    <submittedName>
        <fullName evidence="4">EAL domain-containing protein</fullName>
    </submittedName>
</protein>
<dbReference type="NCBIfam" id="TIGR00254">
    <property type="entry name" value="GGDEF"/>
    <property type="match status" value="1"/>
</dbReference>
<comment type="caution">
    <text evidence="4">The sequence shown here is derived from an EMBL/GenBank/DDBJ whole genome shotgun (WGS) entry which is preliminary data.</text>
</comment>
<sequence length="654" mass="70662">MIAIPKFFDMDPPRLDRERIQSAQARVIVRNAQPFYAVHACNALLMAAAYRGAAPTALVVGPLVLLLSGYLWQSRKCRRIARAPMSPEIAKRQIRSINVLAPLLVGTTSAWAFALAAEGTAALRVHSLFFMADTIIVCAVSLMHVRSASLFSLVAIPPIGILSLLTGGEDVLRITAVTFMVSGAAIFHLVRMSSKSFVDLVQQHAELKRLHEANVHLAHSDILTDLPNRAVFFARLRERIAQATVGAEVHLALIDLDGFGGVNEVLGQASGNLVLREVALRLSEHVGDRSRLGRLGGDEFGLILADGESAEDALALCREIAEALREPYHVAARSVRVSATIGLASLVTGRAATGDLKEQAYFALHQGKAGKRGGCVRFTGAFASSMRRRDGVARALRMADLQRELSVVFQPVVDASRNSIIAFEALARWTSPEIGAVLPTEFIAAAENAGLTNLLTDVLLTKALAAAATWPPEVQLFFNLSACDVATPDFAQRLSEIITASGIAPNRIAFEVTETAIIRDFPEAKKTLDALKEMGVAIALDDFGTGFSSLSYVHRLPIDKLKLDRSFIQEMETSRTCRDIVRSVIGMCRTLGIACVAEGVETREQMLLLGHLGCRTMQGYYFSNPVPQEEARLLATRDAARRIEAPGPGVASVA</sequence>
<evidence type="ECO:0000259" key="2">
    <source>
        <dbReference type="PROSITE" id="PS50883"/>
    </source>
</evidence>
<dbReference type="InterPro" id="IPR029787">
    <property type="entry name" value="Nucleotide_cyclase"/>
</dbReference>
<reference evidence="4 5" key="1">
    <citation type="submission" date="2019-09" db="EMBL/GenBank/DDBJ databases">
        <title>YIM 132548 draft genome.</title>
        <authorList>
            <person name="Jiang L."/>
        </authorList>
    </citation>
    <scope>NUCLEOTIDE SEQUENCE [LARGE SCALE GENOMIC DNA]</scope>
    <source>
        <strain evidence="4 5">YIM 132548</strain>
    </source>
</reference>
<accession>A0A6N6MZV7</accession>
<evidence type="ECO:0000256" key="1">
    <source>
        <dbReference type="SAM" id="Phobius"/>
    </source>
</evidence>
<feature type="transmembrane region" description="Helical" evidence="1">
    <location>
        <begin position="52"/>
        <end position="72"/>
    </location>
</feature>
<feature type="transmembrane region" description="Helical" evidence="1">
    <location>
        <begin position="99"/>
        <end position="117"/>
    </location>
</feature>
<keyword evidence="1" id="KW-0812">Transmembrane</keyword>
<organism evidence="4 5">
    <name type="scientific">Methylobacterium planeticum</name>
    <dbReference type="NCBI Taxonomy" id="2615211"/>
    <lineage>
        <taxon>Bacteria</taxon>
        <taxon>Pseudomonadati</taxon>
        <taxon>Pseudomonadota</taxon>
        <taxon>Alphaproteobacteria</taxon>
        <taxon>Hyphomicrobiales</taxon>
        <taxon>Methylobacteriaceae</taxon>
        <taxon>Methylobacterium</taxon>
    </lineage>
</organism>
<dbReference type="RefSeq" id="WP_150961138.1">
    <property type="nucleotide sequence ID" value="NZ_VZZJ01000001.1"/>
</dbReference>
<dbReference type="PROSITE" id="PS50883">
    <property type="entry name" value="EAL"/>
    <property type="match status" value="1"/>
</dbReference>
<feature type="domain" description="GGDEF" evidence="3">
    <location>
        <begin position="247"/>
        <end position="380"/>
    </location>
</feature>
<dbReference type="SUPFAM" id="SSF55073">
    <property type="entry name" value="Nucleotide cyclase"/>
    <property type="match status" value="1"/>
</dbReference>
<dbReference type="Pfam" id="PF00563">
    <property type="entry name" value="EAL"/>
    <property type="match status" value="1"/>
</dbReference>
<keyword evidence="1" id="KW-1133">Transmembrane helix</keyword>
<dbReference type="PROSITE" id="PS50887">
    <property type="entry name" value="GGDEF"/>
    <property type="match status" value="1"/>
</dbReference>
<feature type="transmembrane region" description="Helical" evidence="1">
    <location>
        <begin position="149"/>
        <end position="165"/>
    </location>
</feature>
<name>A0A6N6MZV7_9HYPH</name>
<feature type="domain" description="EAL" evidence="2">
    <location>
        <begin position="389"/>
        <end position="639"/>
    </location>
</feature>
<dbReference type="InterPro" id="IPR035919">
    <property type="entry name" value="EAL_sf"/>
</dbReference>
<evidence type="ECO:0000313" key="5">
    <source>
        <dbReference type="Proteomes" id="UP000441523"/>
    </source>
</evidence>
<dbReference type="EMBL" id="VZZJ01000001">
    <property type="protein sequence ID" value="KAB1076170.1"/>
    <property type="molecule type" value="Genomic_DNA"/>
</dbReference>
<dbReference type="CDD" id="cd01948">
    <property type="entry name" value="EAL"/>
    <property type="match status" value="1"/>
</dbReference>
<dbReference type="PANTHER" id="PTHR44757:SF2">
    <property type="entry name" value="BIOFILM ARCHITECTURE MAINTENANCE PROTEIN MBAA"/>
    <property type="match status" value="1"/>
</dbReference>
<dbReference type="PANTHER" id="PTHR44757">
    <property type="entry name" value="DIGUANYLATE CYCLASE DGCP"/>
    <property type="match status" value="1"/>
</dbReference>
<dbReference type="Gene3D" id="3.20.20.450">
    <property type="entry name" value="EAL domain"/>
    <property type="match status" value="1"/>
</dbReference>
<evidence type="ECO:0000259" key="3">
    <source>
        <dbReference type="PROSITE" id="PS50887"/>
    </source>
</evidence>
<dbReference type="SMART" id="SM00267">
    <property type="entry name" value="GGDEF"/>
    <property type="match status" value="1"/>
</dbReference>
<proteinExistence type="predicted"/>
<dbReference type="Proteomes" id="UP000441523">
    <property type="component" value="Unassembled WGS sequence"/>
</dbReference>
<evidence type="ECO:0000313" key="4">
    <source>
        <dbReference type="EMBL" id="KAB1076170.1"/>
    </source>
</evidence>